<keyword evidence="3" id="KW-1185">Reference proteome</keyword>
<feature type="region of interest" description="Disordered" evidence="1">
    <location>
        <begin position="365"/>
        <end position="384"/>
    </location>
</feature>
<evidence type="ECO:0000313" key="3">
    <source>
        <dbReference type="Proteomes" id="UP001500212"/>
    </source>
</evidence>
<dbReference type="EMBL" id="BAABHJ010000040">
    <property type="protein sequence ID" value="GAA4618744.1"/>
    <property type="molecule type" value="Genomic_DNA"/>
</dbReference>
<dbReference type="Gene3D" id="1.25.40.10">
    <property type="entry name" value="Tetratricopeptide repeat domain"/>
    <property type="match status" value="2"/>
</dbReference>
<dbReference type="Proteomes" id="UP001500212">
    <property type="component" value="Unassembled WGS sequence"/>
</dbReference>
<gene>
    <name evidence="2" type="ORF">GCM10023195_84460</name>
</gene>
<dbReference type="InterPro" id="IPR011990">
    <property type="entry name" value="TPR-like_helical_dom_sf"/>
</dbReference>
<accession>A0ABP8U0Y9</accession>
<protein>
    <recommendedName>
        <fullName evidence="4">Tetratricopeptide repeat protein</fullName>
    </recommendedName>
</protein>
<name>A0ABP8U0Y9_9ACTN</name>
<evidence type="ECO:0008006" key="4">
    <source>
        <dbReference type="Google" id="ProtNLM"/>
    </source>
</evidence>
<dbReference type="RefSeq" id="WP_345366938.1">
    <property type="nucleotide sequence ID" value="NZ_BAABHJ010000040.1"/>
</dbReference>
<comment type="caution">
    <text evidence="2">The sequence shown here is derived from an EMBL/GenBank/DDBJ whole genome shotgun (WGS) entry which is preliminary data.</text>
</comment>
<organism evidence="2 3">
    <name type="scientific">Actinoallomurus liliacearum</name>
    <dbReference type="NCBI Taxonomy" id="1080073"/>
    <lineage>
        <taxon>Bacteria</taxon>
        <taxon>Bacillati</taxon>
        <taxon>Actinomycetota</taxon>
        <taxon>Actinomycetes</taxon>
        <taxon>Streptosporangiales</taxon>
        <taxon>Thermomonosporaceae</taxon>
        <taxon>Actinoallomurus</taxon>
    </lineage>
</organism>
<sequence length="894" mass="96678">MTVEQAYELLSRAGELPYGQARTIMVEEALRLAEAAADERVAYRIRTYLRTEYTQSGERAKAFAVFVRCLSDYDRNPDLGEEHQLFWGFKGTVTGLTRFPEIPLDRTLAVLDDMERRYRLAGEGLQPVYMCRSVVTQHVHGPEAAEEWYTRWHAAPRTRLSDCEGCDPSTKVAYLAARGRDEDAIALAEPLLRGELGCDEQPHTILTELLFSYLRTGRLEAAADAHRRGYRAQRDRLAELWGIAVHLEFCARSGNEARGLELLERHLGWLDRAPTPYDRMRFAAAGALLLRRLAEIGHGDVTVRRPAHGDRPAAEVPAADLRAELTREALDLAARFDARNGTPEQGRLVRELLDAEPLADHLPLTPYARRATTPPPAPVPQGGLESVDDVDRLFDRAEEHWRLGEFPAALVAWRRVDAVAGELSPVQRGRRLDGEGLERLLSGDPPGAIDGWRRAAEAYTRGGDEESARSATSRYAAVLCQTGQVEAGLPLLESAFAWLDAHGTDPRRVLAARTRVAAAYGEAGRTEEALGLLDGAPTPAEPGDLGELEMARARVLGAAGRDAELTPALRRAVDGYRRGGRRAVLAEAAFLLGRRLAASDTEEDAAEADALLTEAITNAPADLPALRAAAYAVRGGRLLARGDAGQAAEDLIEAVAGFTAEGSHHQAAYARQDLCVAYLETGRYLEAAETAEEALPMFEAHGDADAARRTRYLLGNAQRDLGEVDAAADTFTRLAEDERAEQPAVAARLLVQAGDLLSRLDKDATAAERFAAAAEASTAAGDPYGTVQALRRQALCVMWSGSAEVGLTAMAGARAALADLPGDEPAALAWETALIDFDEARILGALERFDEAVVAADRAAAAFADLDQKDPAEAAAKLRADLIAARSTAGDTPQ</sequence>
<proteinExistence type="predicted"/>
<dbReference type="SUPFAM" id="SSF48452">
    <property type="entry name" value="TPR-like"/>
    <property type="match status" value="2"/>
</dbReference>
<reference evidence="3" key="1">
    <citation type="journal article" date="2019" name="Int. J. Syst. Evol. Microbiol.">
        <title>The Global Catalogue of Microorganisms (GCM) 10K type strain sequencing project: providing services to taxonomists for standard genome sequencing and annotation.</title>
        <authorList>
            <consortium name="The Broad Institute Genomics Platform"/>
            <consortium name="The Broad Institute Genome Sequencing Center for Infectious Disease"/>
            <person name="Wu L."/>
            <person name="Ma J."/>
        </authorList>
    </citation>
    <scope>NUCLEOTIDE SEQUENCE [LARGE SCALE GENOMIC DNA]</scope>
    <source>
        <strain evidence="3">JCM 17938</strain>
    </source>
</reference>
<evidence type="ECO:0000313" key="2">
    <source>
        <dbReference type="EMBL" id="GAA4618744.1"/>
    </source>
</evidence>
<evidence type="ECO:0000256" key="1">
    <source>
        <dbReference type="SAM" id="MobiDB-lite"/>
    </source>
</evidence>